<dbReference type="Proteomes" id="UP000266673">
    <property type="component" value="Unassembled WGS sequence"/>
</dbReference>
<organism evidence="1 2">
    <name type="scientific">Gigaspora rosea</name>
    <dbReference type="NCBI Taxonomy" id="44941"/>
    <lineage>
        <taxon>Eukaryota</taxon>
        <taxon>Fungi</taxon>
        <taxon>Fungi incertae sedis</taxon>
        <taxon>Mucoromycota</taxon>
        <taxon>Glomeromycotina</taxon>
        <taxon>Glomeromycetes</taxon>
        <taxon>Diversisporales</taxon>
        <taxon>Gigasporaceae</taxon>
        <taxon>Gigaspora</taxon>
    </lineage>
</organism>
<sequence length="218" mass="25606">MEDVKKCLECKTTVSQRFRQLGAEMWQEVVTKGLVRESWHDKMMLCSSCYMKYVVNPIKRGKKVTKKDVVEEIKIGVEETEETDALSNNFELVESIRSMAKILHNREVKEKQKPIYKFDELRRLLEDQDSNLIYFFDQLYLAARPSERNNQTMERMKKIIVFICYLLASLNNTQINAFKSDLAFYLDSARTSNEGLNTMANIGITTTSRTVNRKKRRY</sequence>
<dbReference type="AlphaFoldDB" id="A0A397UI99"/>
<evidence type="ECO:0000313" key="1">
    <source>
        <dbReference type="EMBL" id="RIB09231.1"/>
    </source>
</evidence>
<dbReference type="OrthoDB" id="2426164at2759"/>
<proteinExistence type="predicted"/>
<gene>
    <name evidence="1" type="ORF">C2G38_2044496</name>
</gene>
<evidence type="ECO:0000313" key="2">
    <source>
        <dbReference type="Proteomes" id="UP000266673"/>
    </source>
</evidence>
<dbReference type="STRING" id="44941.A0A397UI99"/>
<protein>
    <submittedName>
        <fullName evidence="1">Uncharacterized protein</fullName>
    </submittedName>
</protein>
<keyword evidence="2" id="KW-1185">Reference proteome</keyword>
<dbReference type="EMBL" id="QKWP01001401">
    <property type="protein sequence ID" value="RIB09231.1"/>
    <property type="molecule type" value="Genomic_DNA"/>
</dbReference>
<name>A0A397UI99_9GLOM</name>
<comment type="caution">
    <text evidence="1">The sequence shown here is derived from an EMBL/GenBank/DDBJ whole genome shotgun (WGS) entry which is preliminary data.</text>
</comment>
<accession>A0A397UI99</accession>
<reference evidence="1 2" key="1">
    <citation type="submission" date="2018-06" db="EMBL/GenBank/DDBJ databases">
        <title>Comparative genomics reveals the genomic features of Rhizophagus irregularis, R. cerebriforme, R. diaphanum and Gigaspora rosea, and their symbiotic lifestyle signature.</title>
        <authorList>
            <person name="Morin E."/>
            <person name="San Clemente H."/>
            <person name="Chen E.C.H."/>
            <person name="De La Providencia I."/>
            <person name="Hainaut M."/>
            <person name="Kuo A."/>
            <person name="Kohler A."/>
            <person name="Murat C."/>
            <person name="Tang N."/>
            <person name="Roy S."/>
            <person name="Loubradou J."/>
            <person name="Henrissat B."/>
            <person name="Grigoriev I.V."/>
            <person name="Corradi N."/>
            <person name="Roux C."/>
            <person name="Martin F.M."/>
        </authorList>
    </citation>
    <scope>NUCLEOTIDE SEQUENCE [LARGE SCALE GENOMIC DNA]</scope>
    <source>
        <strain evidence="1 2">DAOM 194757</strain>
    </source>
</reference>